<evidence type="ECO:0000256" key="3">
    <source>
        <dbReference type="ARBA" id="ARBA00023274"/>
    </source>
</evidence>
<dbReference type="AlphaFoldDB" id="A0A5K1HPH1"/>
<dbReference type="FunFam" id="2.30.30.70:FF:000001">
    <property type="entry name" value="60S ribosomal protein L21"/>
    <property type="match status" value="1"/>
</dbReference>
<proteinExistence type="inferred from homology"/>
<sequence>MTHSYGYKRKTRHKFRKGFKQHGAIHISKSLTSYKIGDIVDIVVDGAIHKGMPYKYYHGRTGTVFNVNPRAIGVIVNKQVRNRIIPKRIHVRVEHLKLSTSRVEFLNRIRQNDKLKTEANKKGHRISTKRVVAQPAGVINIEKPDIELLNPKLFFEIV</sequence>
<evidence type="ECO:0000313" key="4">
    <source>
        <dbReference type="EMBL" id="VVW89318.1"/>
    </source>
</evidence>
<dbReference type="GO" id="GO:0005840">
    <property type="term" value="C:ribosome"/>
    <property type="evidence" value="ECO:0007669"/>
    <property type="project" value="UniProtKB-KW"/>
</dbReference>
<dbReference type="PANTHER" id="PTHR20981">
    <property type="entry name" value="60S RIBOSOMAL PROTEIN L21"/>
    <property type="match status" value="1"/>
</dbReference>
<reference evidence="4" key="1">
    <citation type="submission" date="2019-09" db="EMBL/GenBank/DDBJ databases">
        <authorList>
            <person name="Zhang L."/>
        </authorList>
    </citation>
    <scope>NUCLEOTIDE SEQUENCE</scope>
</reference>
<keyword evidence="3" id="KW-0687">Ribonucleoprotein</keyword>
<dbReference type="Pfam" id="PF01157">
    <property type="entry name" value="Ribosomal_L21e"/>
    <property type="match status" value="1"/>
</dbReference>
<evidence type="ECO:0000256" key="1">
    <source>
        <dbReference type="ARBA" id="ARBA00008427"/>
    </source>
</evidence>
<dbReference type="GO" id="GO:0006412">
    <property type="term" value="P:translation"/>
    <property type="evidence" value="ECO:0007669"/>
    <property type="project" value="InterPro"/>
</dbReference>
<gene>
    <name evidence="4" type="ORF">NYM_LOCUS30346</name>
</gene>
<name>A0A5K1HPH1_9MAGN</name>
<keyword evidence="2" id="KW-0689">Ribosomal protein</keyword>
<dbReference type="SUPFAM" id="SSF50104">
    <property type="entry name" value="Translation proteins SH3-like domain"/>
    <property type="match status" value="1"/>
</dbReference>
<dbReference type="InterPro" id="IPR008991">
    <property type="entry name" value="Translation_prot_SH3-like_sf"/>
</dbReference>
<evidence type="ECO:0000256" key="2">
    <source>
        <dbReference type="ARBA" id="ARBA00022980"/>
    </source>
</evidence>
<comment type="similarity">
    <text evidence="1">Belongs to the eukaryotic ribosomal protein eL21 family.</text>
</comment>
<dbReference type="GO" id="GO:0003735">
    <property type="term" value="F:structural constituent of ribosome"/>
    <property type="evidence" value="ECO:0007669"/>
    <property type="project" value="InterPro"/>
</dbReference>
<dbReference type="InterPro" id="IPR001147">
    <property type="entry name" value="Ribosomal_eL21"/>
</dbReference>
<dbReference type="Gene3D" id="2.30.30.70">
    <property type="entry name" value="Ribosomal protein L21"/>
    <property type="match status" value="1"/>
</dbReference>
<dbReference type="InterPro" id="IPR018259">
    <property type="entry name" value="Ribosomal_eL21_CS"/>
</dbReference>
<evidence type="ECO:0008006" key="5">
    <source>
        <dbReference type="Google" id="ProtNLM"/>
    </source>
</evidence>
<dbReference type="GO" id="GO:1990904">
    <property type="term" value="C:ribonucleoprotein complex"/>
    <property type="evidence" value="ECO:0007669"/>
    <property type="project" value="UniProtKB-KW"/>
</dbReference>
<dbReference type="PROSITE" id="PS01171">
    <property type="entry name" value="RIBOSOMAL_L21E"/>
    <property type="match status" value="1"/>
</dbReference>
<dbReference type="Gene3D" id="6.10.250.3260">
    <property type="match status" value="1"/>
</dbReference>
<accession>A0A5K1HPH1</accession>
<organism evidence="4">
    <name type="scientific">Nymphaea colorata</name>
    <name type="common">pocket water lily</name>
    <dbReference type="NCBI Taxonomy" id="210225"/>
    <lineage>
        <taxon>Eukaryota</taxon>
        <taxon>Viridiplantae</taxon>
        <taxon>Streptophyta</taxon>
        <taxon>Embryophyta</taxon>
        <taxon>Tracheophyta</taxon>
        <taxon>Spermatophyta</taxon>
        <taxon>Magnoliopsida</taxon>
        <taxon>Nymphaeales</taxon>
        <taxon>Nymphaeaceae</taxon>
        <taxon>Nymphaea</taxon>
    </lineage>
</organism>
<protein>
    <recommendedName>
        <fullName evidence="5">60S ribosomal protein L21</fullName>
    </recommendedName>
</protein>
<dbReference type="EMBL" id="LR722199">
    <property type="protein sequence ID" value="VVW89318.1"/>
    <property type="molecule type" value="Genomic_DNA"/>
</dbReference>
<dbReference type="InterPro" id="IPR036948">
    <property type="entry name" value="Ribosomal_eL21_sf"/>
</dbReference>